<dbReference type="PANTHER" id="PTHR20854">
    <property type="entry name" value="INOSITOL MONOPHOSPHATASE"/>
    <property type="match status" value="1"/>
</dbReference>
<evidence type="ECO:0000256" key="5">
    <source>
        <dbReference type="ARBA" id="ARBA00022723"/>
    </source>
</evidence>
<accession>A0A0F6QX31</accession>
<dbReference type="RefSeq" id="WP_179944081.1">
    <property type="nucleotide sequence ID" value="NZ_CP011311.1"/>
</dbReference>
<dbReference type="HOGENOM" id="CLU_044118_0_1_11"/>
<dbReference type="PATRIC" id="fig|161896.4.peg.1332"/>
<dbReference type="Proteomes" id="UP000033566">
    <property type="component" value="Chromosome"/>
</dbReference>
<dbReference type="EMBL" id="CP011311">
    <property type="protein sequence ID" value="AKE39320.1"/>
    <property type="molecule type" value="Genomic_DNA"/>
</dbReference>
<feature type="binding site" evidence="10">
    <location>
        <position position="72"/>
    </location>
    <ligand>
        <name>Mg(2+)</name>
        <dbReference type="ChEBI" id="CHEBI:18420"/>
        <label>1</label>
        <note>catalytic</note>
    </ligand>
</feature>
<comment type="catalytic activity">
    <reaction evidence="8">
        <text>L-histidinol phosphate + H2O = L-histidinol + phosphate</text>
        <dbReference type="Rhea" id="RHEA:14465"/>
        <dbReference type="ChEBI" id="CHEBI:15377"/>
        <dbReference type="ChEBI" id="CHEBI:43474"/>
        <dbReference type="ChEBI" id="CHEBI:57699"/>
        <dbReference type="ChEBI" id="CHEBI:57980"/>
        <dbReference type="EC" id="3.1.3.15"/>
    </reaction>
</comment>
<dbReference type="KEGG" id="ccj:UL81_06820"/>
<dbReference type="Gene3D" id="3.30.540.10">
    <property type="entry name" value="Fructose-1,6-Bisphosphatase, subunit A, domain 1"/>
    <property type="match status" value="1"/>
</dbReference>
<dbReference type="InterPro" id="IPR020550">
    <property type="entry name" value="Inositol_monophosphatase_CS"/>
</dbReference>
<comment type="function">
    <text evidence="9">Catalyzes the dephosphorylation of histidinol-phosphate to histidinol, the direct precursor of histidine.</text>
</comment>
<dbReference type="InterPro" id="IPR033942">
    <property type="entry name" value="IMPase"/>
</dbReference>
<evidence type="ECO:0000313" key="12">
    <source>
        <dbReference type="EMBL" id="AKE39320.1"/>
    </source>
</evidence>
<sequence length="275" mass="29502">MYASEIPAQLRDFAAETVQAAAQLIRQRRGELIEVNTKSSNVDPVTEVDTAAEEFIAQRIREARPQDGILGEEGADKASESGVQWIVDPIDGTVNFLYGIPEYAVSIGAAIDGELVAGAVINVARDRLYMAALGHGAEVRQGNDAHALRCRTNPDPATCLVATGFSYLASRRVQQAQLLVELLPQVRDIRRMGAAALDLCRVAEGSVDIYYEHGINPWDFAAGAVIAREAGAEVSHPGFDSRAADGDLVWAASAAASSRWQEVMTGVDLLTPLRS</sequence>
<name>A0A0F6QX31_9CORY</name>
<evidence type="ECO:0000256" key="1">
    <source>
        <dbReference type="ARBA" id="ARBA00001033"/>
    </source>
</evidence>
<dbReference type="GO" id="GO:0008934">
    <property type="term" value="F:inositol monophosphate 1-phosphatase activity"/>
    <property type="evidence" value="ECO:0007669"/>
    <property type="project" value="InterPro"/>
</dbReference>
<dbReference type="Pfam" id="PF00459">
    <property type="entry name" value="Inositol_P"/>
    <property type="match status" value="1"/>
</dbReference>
<dbReference type="SUPFAM" id="SSF56655">
    <property type="entry name" value="Carbohydrate phosphatase"/>
    <property type="match status" value="1"/>
</dbReference>
<gene>
    <name evidence="12" type="ORF">UL81_06820</name>
</gene>
<proteinExistence type="inferred from homology"/>
<keyword evidence="7 10" id="KW-0460">Magnesium</keyword>
<dbReference type="EC" id="3.1.3.25" evidence="11"/>
<dbReference type="GO" id="GO:0046872">
    <property type="term" value="F:metal ion binding"/>
    <property type="evidence" value="ECO:0007669"/>
    <property type="project" value="UniProtKB-KW"/>
</dbReference>
<dbReference type="STRING" id="161896.UL81_06820"/>
<comment type="pathway">
    <text evidence="3">Amino-acid biosynthesis; L-histidine biosynthesis; L-histidine from 5-phospho-alpha-D-ribose 1-diphosphate: step 8/9.</text>
</comment>
<organism evidence="12 13">
    <name type="scientific">Corynebacterium camporealensis</name>
    <dbReference type="NCBI Taxonomy" id="161896"/>
    <lineage>
        <taxon>Bacteria</taxon>
        <taxon>Bacillati</taxon>
        <taxon>Actinomycetota</taxon>
        <taxon>Actinomycetes</taxon>
        <taxon>Mycobacteriales</taxon>
        <taxon>Corynebacteriaceae</taxon>
        <taxon>Corynebacterium</taxon>
    </lineage>
</organism>
<dbReference type="GO" id="GO:0046854">
    <property type="term" value="P:phosphatidylinositol phosphate biosynthetic process"/>
    <property type="evidence" value="ECO:0007669"/>
    <property type="project" value="InterPro"/>
</dbReference>
<dbReference type="PANTHER" id="PTHR20854:SF4">
    <property type="entry name" value="INOSITOL-1-MONOPHOSPHATASE-RELATED"/>
    <property type="match status" value="1"/>
</dbReference>
<protein>
    <recommendedName>
        <fullName evidence="11">Inositol-1-monophosphatase</fullName>
        <ecNumber evidence="11">3.1.3.25</ecNumber>
    </recommendedName>
</protein>
<keyword evidence="6 11" id="KW-0378">Hydrolase</keyword>
<evidence type="ECO:0000256" key="4">
    <source>
        <dbReference type="ARBA" id="ARBA00009759"/>
    </source>
</evidence>
<evidence type="ECO:0000256" key="7">
    <source>
        <dbReference type="ARBA" id="ARBA00022842"/>
    </source>
</evidence>
<comment type="similarity">
    <text evidence="4 11">Belongs to the inositol monophosphatase superfamily.</text>
</comment>
<feature type="binding site" evidence="10">
    <location>
        <position position="91"/>
    </location>
    <ligand>
        <name>Mg(2+)</name>
        <dbReference type="ChEBI" id="CHEBI:18420"/>
        <label>1</label>
        <note>catalytic</note>
    </ligand>
</feature>
<dbReference type="FunFam" id="3.30.540.10:FF:000003">
    <property type="entry name" value="Inositol-1-monophosphatase"/>
    <property type="match status" value="1"/>
</dbReference>
<feature type="binding site" evidence="10">
    <location>
        <position position="90"/>
    </location>
    <ligand>
        <name>Mg(2+)</name>
        <dbReference type="ChEBI" id="CHEBI:18420"/>
        <label>2</label>
    </ligand>
</feature>
<keyword evidence="13" id="KW-1185">Reference proteome</keyword>
<dbReference type="PRINTS" id="PR00377">
    <property type="entry name" value="IMPHPHTASES"/>
</dbReference>
<dbReference type="Gene3D" id="3.40.190.80">
    <property type="match status" value="1"/>
</dbReference>
<dbReference type="PROSITE" id="PS00629">
    <property type="entry name" value="IMP_1"/>
    <property type="match status" value="1"/>
</dbReference>
<evidence type="ECO:0000256" key="10">
    <source>
        <dbReference type="PIRSR" id="PIRSR600760-2"/>
    </source>
</evidence>
<dbReference type="AlphaFoldDB" id="A0A0F6QX31"/>
<evidence type="ECO:0000313" key="13">
    <source>
        <dbReference type="Proteomes" id="UP000033566"/>
    </source>
</evidence>
<comment type="catalytic activity">
    <reaction evidence="1 11">
        <text>a myo-inositol phosphate + H2O = myo-inositol + phosphate</text>
        <dbReference type="Rhea" id="RHEA:24056"/>
        <dbReference type="ChEBI" id="CHEBI:15377"/>
        <dbReference type="ChEBI" id="CHEBI:17268"/>
        <dbReference type="ChEBI" id="CHEBI:43474"/>
        <dbReference type="ChEBI" id="CHEBI:84139"/>
        <dbReference type="EC" id="3.1.3.25"/>
    </reaction>
</comment>
<evidence type="ECO:0000256" key="2">
    <source>
        <dbReference type="ARBA" id="ARBA00001946"/>
    </source>
</evidence>
<dbReference type="InterPro" id="IPR000760">
    <property type="entry name" value="Inositol_monophosphatase-like"/>
</dbReference>
<feature type="binding site" evidence="10">
    <location>
        <position position="219"/>
    </location>
    <ligand>
        <name>Mg(2+)</name>
        <dbReference type="ChEBI" id="CHEBI:18420"/>
        <label>1</label>
        <note>catalytic</note>
    </ligand>
</feature>
<keyword evidence="5 10" id="KW-0479">Metal-binding</keyword>
<reference evidence="12 13" key="1">
    <citation type="journal article" date="2015" name="Genome Announc.">
        <title>Complete Genome Sequence of Corynebacterium camporealensis DSM 44610, Isolated from the Milk of a Manchega Sheep with Subclinical Mastitis.</title>
        <authorList>
            <person name="Ruckert C."/>
            <person name="Albersmeier A."/>
            <person name="Winkler A."/>
            <person name="Tauch A."/>
        </authorList>
    </citation>
    <scope>NUCLEOTIDE SEQUENCE [LARGE SCALE GENOMIC DNA]</scope>
    <source>
        <strain evidence="12 13">DSM 44610</strain>
    </source>
</reference>
<dbReference type="GO" id="GO:0006020">
    <property type="term" value="P:inositol metabolic process"/>
    <property type="evidence" value="ECO:0007669"/>
    <property type="project" value="TreeGrafter"/>
</dbReference>
<dbReference type="GO" id="GO:0007165">
    <property type="term" value="P:signal transduction"/>
    <property type="evidence" value="ECO:0007669"/>
    <property type="project" value="TreeGrafter"/>
</dbReference>
<evidence type="ECO:0000256" key="3">
    <source>
        <dbReference type="ARBA" id="ARBA00004970"/>
    </source>
</evidence>
<comment type="cofactor">
    <cofactor evidence="2 10 11">
        <name>Mg(2+)</name>
        <dbReference type="ChEBI" id="CHEBI:18420"/>
    </cofactor>
</comment>
<dbReference type="PROSITE" id="PS00630">
    <property type="entry name" value="IMP_2"/>
    <property type="match status" value="1"/>
</dbReference>
<dbReference type="CDD" id="cd01639">
    <property type="entry name" value="IMPase"/>
    <property type="match status" value="1"/>
</dbReference>
<dbReference type="GO" id="GO:0004401">
    <property type="term" value="F:histidinol-phosphatase activity"/>
    <property type="evidence" value="ECO:0007669"/>
    <property type="project" value="UniProtKB-EC"/>
</dbReference>
<feature type="binding site" evidence="10">
    <location>
        <position position="88"/>
    </location>
    <ligand>
        <name>Mg(2+)</name>
        <dbReference type="ChEBI" id="CHEBI:18420"/>
        <label>1</label>
        <note>catalytic</note>
    </ligand>
</feature>
<evidence type="ECO:0000256" key="8">
    <source>
        <dbReference type="ARBA" id="ARBA00049158"/>
    </source>
</evidence>
<evidence type="ECO:0000256" key="11">
    <source>
        <dbReference type="RuleBase" id="RU364068"/>
    </source>
</evidence>
<evidence type="ECO:0000256" key="9">
    <source>
        <dbReference type="ARBA" id="ARBA00053547"/>
    </source>
</evidence>
<evidence type="ECO:0000256" key="6">
    <source>
        <dbReference type="ARBA" id="ARBA00022801"/>
    </source>
</evidence>
<dbReference type="InterPro" id="IPR020583">
    <property type="entry name" value="Inositol_monoP_metal-BS"/>
</dbReference>